<keyword evidence="2" id="KW-0041">Annexin</keyword>
<reference evidence="3" key="1">
    <citation type="submission" date="2019-09" db="EMBL/GenBank/DDBJ databases">
        <title>Draft genome information of white flower Hibiscus syriacus.</title>
        <authorList>
            <person name="Kim Y.-M."/>
        </authorList>
    </citation>
    <scope>NUCLEOTIDE SEQUENCE [LARGE SCALE GENOMIC DNA]</scope>
    <source>
        <strain evidence="3">YM2019G1</strain>
    </source>
</reference>
<dbReference type="GO" id="GO:0009651">
    <property type="term" value="P:response to salt stress"/>
    <property type="evidence" value="ECO:0007669"/>
    <property type="project" value="TreeGrafter"/>
</dbReference>
<dbReference type="EMBL" id="VEPZ02000167">
    <property type="protein sequence ID" value="KAE8732057.1"/>
    <property type="molecule type" value="Genomic_DNA"/>
</dbReference>
<comment type="caution">
    <text evidence="3">The sequence shown here is derived from an EMBL/GenBank/DDBJ whole genome shotgun (WGS) entry which is preliminary data.</text>
</comment>
<accession>A0A6A3CU65</accession>
<dbReference type="Proteomes" id="UP000436088">
    <property type="component" value="Unassembled WGS sequence"/>
</dbReference>
<protein>
    <submittedName>
        <fullName evidence="3">Annexin D5</fullName>
    </submittedName>
</protein>
<dbReference type="PANTHER" id="PTHR10502:SF241">
    <property type="entry name" value="ANNEXIN D5"/>
    <property type="match status" value="1"/>
</dbReference>
<dbReference type="PANTHER" id="PTHR10502">
    <property type="entry name" value="ANNEXIN"/>
    <property type="match status" value="1"/>
</dbReference>
<dbReference type="GO" id="GO:0005509">
    <property type="term" value="F:calcium ion binding"/>
    <property type="evidence" value="ECO:0007669"/>
    <property type="project" value="InterPro"/>
</dbReference>
<sequence length="139" mass="15977">MPGTLKTNPSWIFIQVFSERSRAHLCAVIDVYKSLFKKTLEKTIRDETHRNFEYALKTILRCAESQPRFYAKALRKAMKGLGTDDTALGRIVVTRAGIDMQHIKLEYRRKYGKTLNDAAHYDTLGHYRAFLVALLGPNN</sequence>
<dbReference type="Pfam" id="PF00191">
    <property type="entry name" value="Annexin"/>
    <property type="match status" value="2"/>
</dbReference>
<dbReference type="SMART" id="SM00335">
    <property type="entry name" value="ANX"/>
    <property type="match status" value="2"/>
</dbReference>
<dbReference type="SUPFAM" id="SSF47874">
    <property type="entry name" value="Annexin"/>
    <property type="match status" value="1"/>
</dbReference>
<keyword evidence="4" id="KW-1185">Reference proteome</keyword>
<dbReference type="PROSITE" id="PS51897">
    <property type="entry name" value="ANNEXIN_2"/>
    <property type="match status" value="2"/>
</dbReference>
<dbReference type="OrthoDB" id="37886at2759"/>
<dbReference type="GO" id="GO:0005886">
    <property type="term" value="C:plasma membrane"/>
    <property type="evidence" value="ECO:0007669"/>
    <property type="project" value="TreeGrafter"/>
</dbReference>
<dbReference type="GO" id="GO:0009409">
    <property type="term" value="P:response to cold"/>
    <property type="evidence" value="ECO:0007669"/>
    <property type="project" value="TreeGrafter"/>
</dbReference>
<dbReference type="GO" id="GO:0009414">
    <property type="term" value="P:response to water deprivation"/>
    <property type="evidence" value="ECO:0007669"/>
    <property type="project" value="TreeGrafter"/>
</dbReference>
<dbReference type="GO" id="GO:0005544">
    <property type="term" value="F:calcium-dependent phospholipid binding"/>
    <property type="evidence" value="ECO:0007669"/>
    <property type="project" value="InterPro"/>
</dbReference>
<evidence type="ECO:0000256" key="2">
    <source>
        <dbReference type="ARBA" id="ARBA00023216"/>
    </source>
</evidence>
<dbReference type="GO" id="GO:0009408">
    <property type="term" value="P:response to heat"/>
    <property type="evidence" value="ECO:0007669"/>
    <property type="project" value="TreeGrafter"/>
</dbReference>
<dbReference type="GO" id="GO:0001786">
    <property type="term" value="F:phosphatidylserine binding"/>
    <property type="evidence" value="ECO:0007669"/>
    <property type="project" value="TreeGrafter"/>
</dbReference>
<dbReference type="Gene3D" id="1.10.220.10">
    <property type="entry name" value="Annexin"/>
    <property type="match status" value="2"/>
</dbReference>
<dbReference type="InterPro" id="IPR037104">
    <property type="entry name" value="Annexin_sf"/>
</dbReference>
<proteinExistence type="predicted"/>
<evidence type="ECO:0000313" key="3">
    <source>
        <dbReference type="EMBL" id="KAE8732057.1"/>
    </source>
</evidence>
<dbReference type="InterPro" id="IPR018502">
    <property type="entry name" value="Annexin_repeat"/>
</dbReference>
<dbReference type="AlphaFoldDB" id="A0A6A3CU65"/>
<dbReference type="FunFam" id="1.10.220.10:FF:000001">
    <property type="entry name" value="Annexin"/>
    <property type="match status" value="1"/>
</dbReference>
<gene>
    <name evidence="3" type="ORF">F3Y22_tig00002237pilonHSYRG00111</name>
</gene>
<dbReference type="GO" id="GO:0005737">
    <property type="term" value="C:cytoplasm"/>
    <property type="evidence" value="ECO:0007669"/>
    <property type="project" value="TreeGrafter"/>
</dbReference>
<evidence type="ECO:0000313" key="4">
    <source>
        <dbReference type="Proteomes" id="UP000436088"/>
    </source>
</evidence>
<name>A0A6A3CU65_HIBSY</name>
<keyword evidence="1" id="KW-0677">Repeat</keyword>
<organism evidence="3 4">
    <name type="scientific">Hibiscus syriacus</name>
    <name type="common">Rose of Sharon</name>
    <dbReference type="NCBI Taxonomy" id="106335"/>
    <lineage>
        <taxon>Eukaryota</taxon>
        <taxon>Viridiplantae</taxon>
        <taxon>Streptophyta</taxon>
        <taxon>Embryophyta</taxon>
        <taxon>Tracheophyta</taxon>
        <taxon>Spermatophyta</taxon>
        <taxon>Magnoliopsida</taxon>
        <taxon>eudicotyledons</taxon>
        <taxon>Gunneridae</taxon>
        <taxon>Pentapetalae</taxon>
        <taxon>rosids</taxon>
        <taxon>malvids</taxon>
        <taxon>Malvales</taxon>
        <taxon>Malvaceae</taxon>
        <taxon>Malvoideae</taxon>
        <taxon>Hibiscus</taxon>
    </lineage>
</organism>
<evidence type="ECO:0000256" key="1">
    <source>
        <dbReference type="ARBA" id="ARBA00022737"/>
    </source>
</evidence>